<evidence type="ECO:0000313" key="2">
    <source>
        <dbReference type="Proteomes" id="UP001060215"/>
    </source>
</evidence>
<organism evidence="1 2">
    <name type="scientific">Camellia lanceoleosa</name>
    <dbReference type="NCBI Taxonomy" id="1840588"/>
    <lineage>
        <taxon>Eukaryota</taxon>
        <taxon>Viridiplantae</taxon>
        <taxon>Streptophyta</taxon>
        <taxon>Embryophyta</taxon>
        <taxon>Tracheophyta</taxon>
        <taxon>Spermatophyta</taxon>
        <taxon>Magnoliopsida</taxon>
        <taxon>eudicotyledons</taxon>
        <taxon>Gunneridae</taxon>
        <taxon>Pentapetalae</taxon>
        <taxon>asterids</taxon>
        <taxon>Ericales</taxon>
        <taxon>Theaceae</taxon>
        <taxon>Camellia</taxon>
    </lineage>
</organism>
<proteinExistence type="predicted"/>
<evidence type="ECO:0000313" key="1">
    <source>
        <dbReference type="EMBL" id="KAI8028355.1"/>
    </source>
</evidence>
<protein>
    <submittedName>
        <fullName evidence="1">Uncharacterized protein</fullName>
    </submittedName>
</protein>
<name>A0ACC0ISB6_9ERIC</name>
<dbReference type="EMBL" id="CM045760">
    <property type="protein sequence ID" value="KAI8028355.1"/>
    <property type="molecule type" value="Genomic_DNA"/>
</dbReference>
<dbReference type="Proteomes" id="UP001060215">
    <property type="component" value="Chromosome 3"/>
</dbReference>
<comment type="caution">
    <text evidence="1">The sequence shown here is derived from an EMBL/GenBank/DDBJ whole genome shotgun (WGS) entry which is preliminary data.</text>
</comment>
<sequence length="122" mass="13273">MDWNPCECMNRSPDKEVYVGIEKDDRCSEVGGGRKGSKEVVIGKEDVGNEVDTRDEVAEQRVAMSQSKSIDDSDGGAVWPTGGMLLCCCCLVCGWSGLWMLVVSCYVVAVCLCHQICVAGEW</sequence>
<reference evidence="1 2" key="1">
    <citation type="journal article" date="2022" name="Plant J.">
        <title>Chromosome-level genome of Camellia lanceoleosa provides a valuable resource for understanding genome evolution and self-incompatibility.</title>
        <authorList>
            <person name="Gong W."/>
            <person name="Xiao S."/>
            <person name="Wang L."/>
            <person name="Liao Z."/>
            <person name="Chang Y."/>
            <person name="Mo W."/>
            <person name="Hu G."/>
            <person name="Li W."/>
            <person name="Zhao G."/>
            <person name="Zhu H."/>
            <person name="Hu X."/>
            <person name="Ji K."/>
            <person name="Xiang X."/>
            <person name="Song Q."/>
            <person name="Yuan D."/>
            <person name="Jin S."/>
            <person name="Zhang L."/>
        </authorList>
    </citation>
    <scope>NUCLEOTIDE SEQUENCE [LARGE SCALE GENOMIC DNA]</scope>
    <source>
        <strain evidence="1">SQ_2022a</strain>
    </source>
</reference>
<accession>A0ACC0ISB6</accession>
<keyword evidence="2" id="KW-1185">Reference proteome</keyword>
<gene>
    <name evidence="1" type="ORF">LOK49_LG02G00759</name>
</gene>